<comment type="caution">
    <text evidence="2">The sequence shown here is derived from an EMBL/GenBank/DDBJ whole genome shotgun (WGS) entry which is preliminary data.</text>
</comment>
<feature type="domain" description="MULE transposase" evidence="1">
    <location>
        <begin position="161"/>
        <end position="263"/>
    </location>
</feature>
<gene>
    <name evidence="2" type="ORF">PHPALM_5388</name>
</gene>
<proteinExistence type="predicted"/>
<organism evidence="2 3">
    <name type="scientific">Phytophthora palmivora</name>
    <dbReference type="NCBI Taxonomy" id="4796"/>
    <lineage>
        <taxon>Eukaryota</taxon>
        <taxon>Sar</taxon>
        <taxon>Stramenopiles</taxon>
        <taxon>Oomycota</taxon>
        <taxon>Peronosporomycetes</taxon>
        <taxon>Peronosporales</taxon>
        <taxon>Peronosporaceae</taxon>
        <taxon>Phytophthora</taxon>
    </lineage>
</organism>
<evidence type="ECO:0000259" key="1">
    <source>
        <dbReference type="Pfam" id="PF10551"/>
    </source>
</evidence>
<dbReference type="OrthoDB" id="119866at2759"/>
<dbReference type="EMBL" id="NCKW01002789">
    <property type="protein sequence ID" value="POM77256.1"/>
    <property type="molecule type" value="Genomic_DNA"/>
</dbReference>
<evidence type="ECO:0000313" key="3">
    <source>
        <dbReference type="Proteomes" id="UP000237271"/>
    </source>
</evidence>
<name>A0A2P4YHG9_9STRA</name>
<dbReference type="AlphaFoldDB" id="A0A2P4YHG9"/>
<reference evidence="2 3" key="1">
    <citation type="journal article" date="2017" name="Genome Biol. Evol.">
        <title>Phytophthora megakarya and P. palmivora, closely related causal agents of cacao black pod rot, underwent increases in genome sizes and gene numbers by different mechanisms.</title>
        <authorList>
            <person name="Ali S.S."/>
            <person name="Shao J."/>
            <person name="Lary D.J."/>
            <person name="Kronmiller B."/>
            <person name="Shen D."/>
            <person name="Strem M.D."/>
            <person name="Amoako-Attah I."/>
            <person name="Akrofi A.Y."/>
            <person name="Begoude B.A."/>
            <person name="Ten Hoopen G.M."/>
            <person name="Coulibaly K."/>
            <person name="Kebe B.I."/>
            <person name="Melnick R.L."/>
            <person name="Guiltinan M.J."/>
            <person name="Tyler B.M."/>
            <person name="Meinhardt L.W."/>
            <person name="Bailey B.A."/>
        </authorList>
    </citation>
    <scope>NUCLEOTIDE SEQUENCE [LARGE SCALE GENOMIC DNA]</scope>
    <source>
        <strain evidence="3">sbr112.9</strain>
    </source>
</reference>
<dbReference type="Pfam" id="PF10551">
    <property type="entry name" value="MULE"/>
    <property type="match status" value="1"/>
</dbReference>
<sequence>MPHIMRTRLLLCKCKACKVVAPHARCQWKGRLQICILSNALSLWEVNQHVSPLRPSRQARLTEEMKAFIRDMCTYNHKPMNIFNGIVRRFQVADAAMPKLATVQRFVQYYRRAHLGGSDYYDDVVAGEPIVGRGSDADAFAVGVSSKLLLCRLDRDPATYVLHLDATYKLSQVEYPVMVMGISDCMSSFHLVGFFIVSKQTEHHFAAALAMLQRMYTLVTIKQLSVRYVMADADKARRNAVDSVLGVGNILVNLMCYFHVAANIYKHTRGIPVALAAQVAILRICTMLHRRLSLSLQKHGV</sequence>
<dbReference type="InterPro" id="IPR018289">
    <property type="entry name" value="MULE_transposase_dom"/>
</dbReference>
<accession>A0A2P4YHG9</accession>
<protein>
    <recommendedName>
        <fullName evidence="1">MULE transposase domain-containing protein</fullName>
    </recommendedName>
</protein>
<keyword evidence="3" id="KW-1185">Reference proteome</keyword>
<dbReference type="Proteomes" id="UP000237271">
    <property type="component" value="Unassembled WGS sequence"/>
</dbReference>
<evidence type="ECO:0000313" key="2">
    <source>
        <dbReference type="EMBL" id="POM77256.1"/>
    </source>
</evidence>